<evidence type="ECO:0000259" key="3">
    <source>
        <dbReference type="Pfam" id="PF22741"/>
    </source>
</evidence>
<dbReference type="InterPro" id="IPR055214">
    <property type="entry name" value="PTP-NADK"/>
</dbReference>
<dbReference type="Proteomes" id="UP000280296">
    <property type="component" value="Unassembled WGS sequence"/>
</dbReference>
<evidence type="ECO:0000256" key="2">
    <source>
        <dbReference type="SAM" id="MobiDB-lite"/>
    </source>
</evidence>
<dbReference type="GO" id="GO:0016791">
    <property type="term" value="F:phosphatase activity"/>
    <property type="evidence" value="ECO:0007669"/>
    <property type="project" value="TreeGrafter"/>
</dbReference>
<comment type="similarity">
    <text evidence="1">Belongs to the protein-tyrosine phosphatase family.</text>
</comment>
<dbReference type="RefSeq" id="WP_126725337.1">
    <property type="nucleotide sequence ID" value="NZ_RYZH01000017.1"/>
</dbReference>
<evidence type="ECO:0000313" key="4">
    <source>
        <dbReference type="EMBL" id="RUL87811.1"/>
    </source>
</evidence>
<keyword evidence="5" id="KW-1185">Reference proteome</keyword>
<evidence type="ECO:0000313" key="5">
    <source>
        <dbReference type="Proteomes" id="UP000280296"/>
    </source>
</evidence>
<proteinExistence type="inferred from homology"/>
<dbReference type="Pfam" id="PF22741">
    <property type="entry name" value="PTP-NADK"/>
    <property type="match status" value="1"/>
</dbReference>
<feature type="compositionally biased region" description="Low complexity" evidence="2">
    <location>
        <begin position="198"/>
        <end position="213"/>
    </location>
</feature>
<dbReference type="PANTHER" id="PTHR31126:SF14">
    <property type="entry name" value="TYROSINE-PROTEIN PHOSPHATASE OCA6-RELATED"/>
    <property type="match status" value="1"/>
</dbReference>
<protein>
    <submittedName>
        <fullName evidence="4">Tyrosine protein phosphatase</fullName>
    </submittedName>
</protein>
<organism evidence="4 5">
    <name type="scientific">Tautonia sociabilis</name>
    <dbReference type="NCBI Taxonomy" id="2080755"/>
    <lineage>
        <taxon>Bacteria</taxon>
        <taxon>Pseudomonadati</taxon>
        <taxon>Planctomycetota</taxon>
        <taxon>Planctomycetia</taxon>
        <taxon>Isosphaerales</taxon>
        <taxon>Isosphaeraceae</taxon>
        <taxon>Tautonia</taxon>
    </lineage>
</organism>
<name>A0A432MK87_9BACT</name>
<comment type="caution">
    <text evidence="4">The sequence shown here is derived from an EMBL/GenBank/DDBJ whole genome shotgun (WGS) entry which is preliminary data.</text>
</comment>
<dbReference type="AlphaFoldDB" id="A0A432MK87"/>
<dbReference type="EMBL" id="RYZH01000017">
    <property type="protein sequence ID" value="RUL87811.1"/>
    <property type="molecule type" value="Genomic_DNA"/>
</dbReference>
<feature type="compositionally biased region" description="Basic and acidic residues" evidence="2">
    <location>
        <begin position="214"/>
        <end position="225"/>
    </location>
</feature>
<accession>A0A432MK87</accession>
<dbReference type="PANTHER" id="PTHR31126">
    <property type="entry name" value="TYROSINE-PROTEIN PHOSPHATASE"/>
    <property type="match status" value="1"/>
</dbReference>
<feature type="region of interest" description="Disordered" evidence="2">
    <location>
        <begin position="198"/>
        <end position="225"/>
    </location>
</feature>
<gene>
    <name evidence="4" type="ORF">TsocGM_10660</name>
</gene>
<dbReference type="InterPro" id="IPR029021">
    <property type="entry name" value="Prot-tyrosine_phosphatase-like"/>
</dbReference>
<dbReference type="SUPFAM" id="SSF52799">
    <property type="entry name" value="(Phosphotyrosine protein) phosphatases II"/>
    <property type="match status" value="1"/>
</dbReference>
<evidence type="ECO:0000256" key="1">
    <source>
        <dbReference type="ARBA" id="ARBA00009580"/>
    </source>
</evidence>
<reference evidence="4 5" key="1">
    <citation type="submission" date="2018-12" db="EMBL/GenBank/DDBJ databases">
        <authorList>
            <person name="Toschakov S.V."/>
        </authorList>
    </citation>
    <scope>NUCLEOTIDE SEQUENCE [LARGE SCALE GENOMIC DNA]</scope>
    <source>
        <strain evidence="4 5">GM2012</strain>
    </source>
</reference>
<sequence>MTPRTRRSLRIALVAVLAIVGLEQLWRHTYDYILPEKFATVVEGKIYRGAWQMTWPMKRIVRQHGIKTVVALAHPPESPWVEAEKDLADEMGFRMVHIPIVDDRSIEDDEVLYDLLERAAAEVADPANQPVYFHCHHGINRASMVHMAYRMLYCGYSLDEAEQEIARQFGLKQVDKGPDYRHMRGFYETRVLPRRASASLAEAGGAAGSPGESGDARSEDDPIRR</sequence>
<reference evidence="4 5" key="2">
    <citation type="submission" date="2019-01" db="EMBL/GenBank/DDBJ databases">
        <title>Tautonia sociabilis, a novel thermotolerant planctomycete of Isosphaeraceae family, isolated from a 4000 m deep subterranean habitat.</title>
        <authorList>
            <person name="Kovaleva O.L."/>
            <person name="Elcheninov A.G."/>
            <person name="Van Heerden E."/>
            <person name="Toshchakov S.V."/>
            <person name="Novikov A."/>
            <person name="Bonch-Osmolovskaya E.A."/>
            <person name="Kublanov I.V."/>
        </authorList>
    </citation>
    <scope>NUCLEOTIDE SEQUENCE [LARGE SCALE GENOMIC DNA]</scope>
    <source>
        <strain evidence="4 5">GM2012</strain>
    </source>
</reference>
<feature type="domain" description="DSP-PTPase phosphatase fused to NAD+ Kinase" evidence="3">
    <location>
        <begin position="44"/>
        <end position="163"/>
    </location>
</feature>
<dbReference type="Gene3D" id="3.90.190.10">
    <property type="entry name" value="Protein tyrosine phosphatase superfamily"/>
    <property type="match status" value="1"/>
</dbReference>
<dbReference type="OrthoDB" id="285384at2"/>